<dbReference type="GO" id="GO:0008270">
    <property type="term" value="F:zinc ion binding"/>
    <property type="evidence" value="ECO:0007669"/>
    <property type="project" value="UniProtKB-KW"/>
</dbReference>
<accession>A0A829Y5X9</accession>
<proteinExistence type="predicted"/>
<keyword evidence="1" id="KW-0863">Zinc-finger</keyword>
<dbReference type="EMBL" id="BLJN01000001">
    <property type="protein sequence ID" value="GFE78639.1"/>
    <property type="molecule type" value="Genomic_DNA"/>
</dbReference>
<dbReference type="RefSeq" id="WP_161810512.1">
    <property type="nucleotide sequence ID" value="NZ_BLJN01000001.1"/>
</dbReference>
<reference evidence="4" key="1">
    <citation type="submission" date="2020-01" db="EMBL/GenBank/DDBJ databases">
        <title>'Steroidobacter agaridevorans' sp. nov., agar-degrading bacteria isolated from rhizosphere soils.</title>
        <authorList>
            <person name="Ikenaga M."/>
            <person name="Kataoka M."/>
            <person name="Murouchi A."/>
            <person name="Katsuragi S."/>
            <person name="Sakai M."/>
        </authorList>
    </citation>
    <scope>NUCLEOTIDE SEQUENCE [LARGE SCALE GENOMIC DNA]</scope>
    <source>
        <strain evidence="4">YU21-B</strain>
    </source>
</reference>
<keyword evidence="4" id="KW-1185">Reference proteome</keyword>
<comment type="caution">
    <text evidence="3">The sequence shown here is derived from an EMBL/GenBank/DDBJ whole genome shotgun (WGS) entry which is preliminary data.</text>
</comment>
<dbReference type="AlphaFoldDB" id="A0A829Y5X9"/>
<keyword evidence="1" id="KW-0862">Zinc</keyword>
<dbReference type="Proteomes" id="UP000445000">
    <property type="component" value="Unassembled WGS sequence"/>
</dbReference>
<dbReference type="PROSITE" id="PS50966">
    <property type="entry name" value="ZF_SWIM"/>
    <property type="match status" value="1"/>
</dbReference>
<gene>
    <name evidence="3" type="primary">yehQ</name>
    <name evidence="3" type="ORF">GCM10011487_06390</name>
</gene>
<dbReference type="InterPro" id="IPR007527">
    <property type="entry name" value="Znf_SWIM"/>
</dbReference>
<name>A0A829Y5X9_9GAMM</name>
<organism evidence="3 4">
    <name type="scientific">Steroidobacter agaridevorans</name>
    <dbReference type="NCBI Taxonomy" id="2695856"/>
    <lineage>
        <taxon>Bacteria</taxon>
        <taxon>Pseudomonadati</taxon>
        <taxon>Pseudomonadota</taxon>
        <taxon>Gammaproteobacteria</taxon>
        <taxon>Steroidobacterales</taxon>
        <taxon>Steroidobacteraceae</taxon>
        <taxon>Steroidobacter</taxon>
    </lineage>
</organism>
<evidence type="ECO:0000256" key="1">
    <source>
        <dbReference type="PROSITE-ProRule" id="PRU00325"/>
    </source>
</evidence>
<sequence length="670" mass="72028">MTIRTDLQHLSPEALAQASNAGIVKRAVRELEAGYRPQIALDASATLTATFSDGVVTTWANGKPIDQSACTCGAARVCRHRIIAALAYRQESSSAESVAPPKSAPPGTVTDEMLEKVIPAALMKIANERRVQGISVDVRRQASGEPCDTARLPAATVRFWAGAAIEAARCDCVRAAACEHIALGVWAFRVADAEHAAENAVQVRLGDAGSRTRIDRTAFVALTRSLLAHDVVAGATPHVQEFTRAQEVARSAGAQWLRNTLDDLEHWAGAYAARSALYEARDGAHLLAELNLRVAAGSLPGRAQAVLGIGQASETELDRLRLMCLGARTTRDGDVRMTRMVLADLDTGTKFVLNKQWTVPGERLADEAALRASERVAPGVRMEQLAQGQLLAQHARRLADGTVRLAGTRSSQNSVLPQAADWSVLGTPLRFTSLSELVAQKRASPTAQIEPRHAAGRFVVFTPARVDQVLYDSNEQALLAVVCDQEDRPVLVRRTHESHVKHALDALAGAFTGQFGELRHVAGVLHWEQGVAIIEPWAIAADRVVVPDFSPACGALAKISLGHAPVQTTEPLAVALRQLRETVGALLHHGYARLRDSWLEDATQLQGRLKVLNLTALSQNLASFVTLVQQCRARAESVELAEPLLQLVALVQLHEDAQAVLLLGEQEGGS</sequence>
<protein>
    <recommendedName>
        <fullName evidence="2">SWIM-type domain-containing protein</fullName>
    </recommendedName>
</protein>
<evidence type="ECO:0000313" key="3">
    <source>
        <dbReference type="EMBL" id="GFE78639.1"/>
    </source>
</evidence>
<feature type="domain" description="SWIM-type" evidence="2">
    <location>
        <begin position="55"/>
        <end position="89"/>
    </location>
</feature>
<evidence type="ECO:0000313" key="4">
    <source>
        <dbReference type="Proteomes" id="UP000445000"/>
    </source>
</evidence>
<evidence type="ECO:0000259" key="2">
    <source>
        <dbReference type="PROSITE" id="PS50966"/>
    </source>
</evidence>
<keyword evidence="1" id="KW-0479">Metal-binding</keyword>